<gene>
    <name evidence="9" type="ORF">KDL28_27960</name>
</gene>
<dbReference type="InterPro" id="IPR011010">
    <property type="entry name" value="DNA_brk_join_enz"/>
</dbReference>
<evidence type="ECO:0000259" key="6">
    <source>
        <dbReference type="PROSITE" id="PS50949"/>
    </source>
</evidence>
<dbReference type="InterPro" id="IPR000524">
    <property type="entry name" value="Tscrpt_reg_HTH_GntR"/>
</dbReference>
<evidence type="ECO:0000256" key="3">
    <source>
        <dbReference type="ARBA" id="ARBA00023163"/>
    </source>
</evidence>
<comment type="caution">
    <text evidence="9">The sequence shown here is derived from an EMBL/GenBank/DDBJ whole genome shotgun (WGS) entry which is preliminary data.</text>
</comment>
<dbReference type="PROSITE" id="PS51900">
    <property type="entry name" value="CB"/>
    <property type="match status" value="1"/>
</dbReference>
<organism evidence="9 10">
    <name type="scientific">Pseudonocardia humida</name>
    <dbReference type="NCBI Taxonomy" id="2800819"/>
    <lineage>
        <taxon>Bacteria</taxon>
        <taxon>Bacillati</taxon>
        <taxon>Actinomycetota</taxon>
        <taxon>Actinomycetes</taxon>
        <taxon>Pseudonocardiales</taxon>
        <taxon>Pseudonocardiaceae</taxon>
        <taxon>Pseudonocardia</taxon>
    </lineage>
</organism>
<keyword evidence="2 5" id="KW-0238">DNA-binding</keyword>
<dbReference type="EMBL" id="JAGSOV010000060">
    <property type="protein sequence ID" value="MCO1658911.1"/>
    <property type="molecule type" value="Genomic_DNA"/>
</dbReference>
<dbReference type="Pfam" id="PF00392">
    <property type="entry name" value="GntR"/>
    <property type="match status" value="1"/>
</dbReference>
<dbReference type="InterPro" id="IPR036388">
    <property type="entry name" value="WH-like_DNA-bd_sf"/>
</dbReference>
<dbReference type="InterPro" id="IPR050090">
    <property type="entry name" value="Tyrosine_recombinase_XerCD"/>
</dbReference>
<name>A0ABT1A7K0_9PSEU</name>
<keyword evidence="3" id="KW-0804">Transcription</keyword>
<dbReference type="SMART" id="SM00345">
    <property type="entry name" value="HTH_GNTR"/>
    <property type="match status" value="1"/>
</dbReference>
<evidence type="ECO:0000256" key="4">
    <source>
        <dbReference type="ARBA" id="ARBA00023172"/>
    </source>
</evidence>
<evidence type="ECO:0000256" key="2">
    <source>
        <dbReference type="ARBA" id="ARBA00023125"/>
    </source>
</evidence>
<dbReference type="InterPro" id="IPR002104">
    <property type="entry name" value="Integrase_catalytic"/>
</dbReference>
<dbReference type="SUPFAM" id="SSF56349">
    <property type="entry name" value="DNA breaking-rejoining enzymes"/>
    <property type="match status" value="1"/>
</dbReference>
<dbReference type="Pfam" id="PF00589">
    <property type="entry name" value="Phage_integrase"/>
    <property type="match status" value="1"/>
</dbReference>
<dbReference type="InterPro" id="IPR044068">
    <property type="entry name" value="CB"/>
</dbReference>
<dbReference type="PANTHER" id="PTHR30349:SF91">
    <property type="entry name" value="INTA PROTEIN"/>
    <property type="match status" value="1"/>
</dbReference>
<evidence type="ECO:0000256" key="1">
    <source>
        <dbReference type="ARBA" id="ARBA00023015"/>
    </source>
</evidence>
<dbReference type="SUPFAM" id="SSF46785">
    <property type="entry name" value="Winged helix' DNA-binding domain"/>
    <property type="match status" value="1"/>
</dbReference>
<reference evidence="9" key="1">
    <citation type="submission" date="2021-04" db="EMBL/GenBank/DDBJ databases">
        <title>Pseudonocardia sp. nov., isolated from sandy soil of mangrove forest.</title>
        <authorList>
            <person name="Zan Z."/>
            <person name="Huang R."/>
            <person name="Liu W."/>
        </authorList>
    </citation>
    <scope>NUCLEOTIDE SEQUENCE</scope>
    <source>
        <strain evidence="9">S2-4</strain>
    </source>
</reference>
<dbReference type="RefSeq" id="WP_252443371.1">
    <property type="nucleotide sequence ID" value="NZ_JAGSOV010000060.1"/>
</dbReference>
<accession>A0ABT1A7K0</accession>
<evidence type="ECO:0000259" key="8">
    <source>
        <dbReference type="PROSITE" id="PS51900"/>
    </source>
</evidence>
<feature type="domain" description="Core-binding (CB)" evidence="8">
    <location>
        <begin position="77"/>
        <end position="187"/>
    </location>
</feature>
<sequence>MPPSGSTRRQRQRGEIETLPSGSLRVRVYAGVDPISGKRHHLTEVIPAGKDAAKLAEKARTRMQAEVDERRNPRTRATVAQLMERYLDVLQIEDTTRAGYERLVRLHIGPLLGRLAVGRIDGETLDSFYRELRRCRTHCGGRPVDEHHTDGEHTCDKRCGPHRCRPLSTSSVRQTHNLLNGAFTRAVRWRWVGSNPVRQAEPPALPKADPQPPTPAQAARIVTTALTDPDWGMLVWLAMTTGARRGELCALRWRDVDFAQCVVRIGSSLGQLGSRVWEKDTKTHQRRRIVLDAQTLALLRSYLHRRAELATALGTELAADGFVFSSSLDGSTPVRPDTVTQRYRRMCARLGWDMHIHQLRHFSATELIAAGVDVRTVAGRLGHSGGGTTTLRVYAAWVAEADQRAAETLAARLPDILQTTEPAAALPAGSGSSSHDPPPHELIATDLRGAIRCGALTSGDQLPTCKELGTRYGVAISTAQRAVATLRDEGRVRVARGRRATVA</sequence>
<dbReference type="InterPro" id="IPR010998">
    <property type="entry name" value="Integrase_recombinase_N"/>
</dbReference>
<keyword evidence="4" id="KW-0233">DNA recombination</keyword>
<keyword evidence="1" id="KW-0805">Transcription regulation</keyword>
<dbReference type="PANTHER" id="PTHR30349">
    <property type="entry name" value="PHAGE INTEGRASE-RELATED"/>
    <property type="match status" value="1"/>
</dbReference>
<dbReference type="Proteomes" id="UP001165283">
    <property type="component" value="Unassembled WGS sequence"/>
</dbReference>
<dbReference type="Gene3D" id="1.10.150.130">
    <property type="match status" value="1"/>
</dbReference>
<proteinExistence type="predicted"/>
<evidence type="ECO:0000313" key="9">
    <source>
        <dbReference type="EMBL" id="MCO1658911.1"/>
    </source>
</evidence>
<dbReference type="InterPro" id="IPR013762">
    <property type="entry name" value="Integrase-like_cat_sf"/>
</dbReference>
<evidence type="ECO:0000313" key="10">
    <source>
        <dbReference type="Proteomes" id="UP001165283"/>
    </source>
</evidence>
<dbReference type="InterPro" id="IPR036390">
    <property type="entry name" value="WH_DNA-bd_sf"/>
</dbReference>
<feature type="domain" description="Tyr recombinase" evidence="7">
    <location>
        <begin position="208"/>
        <end position="408"/>
    </location>
</feature>
<dbReference type="CDD" id="cd01189">
    <property type="entry name" value="INT_ICEBs1_C_like"/>
    <property type="match status" value="1"/>
</dbReference>
<feature type="domain" description="HTH gntR-type" evidence="6">
    <location>
        <begin position="437"/>
        <end position="503"/>
    </location>
</feature>
<dbReference type="Gene3D" id="1.10.10.10">
    <property type="entry name" value="Winged helix-like DNA-binding domain superfamily/Winged helix DNA-binding domain"/>
    <property type="match status" value="1"/>
</dbReference>
<protein>
    <submittedName>
        <fullName evidence="9">Tyrosine-type recombinase/integrase</fullName>
    </submittedName>
</protein>
<keyword evidence="10" id="KW-1185">Reference proteome</keyword>
<dbReference type="PROSITE" id="PS51898">
    <property type="entry name" value="TYR_RECOMBINASE"/>
    <property type="match status" value="1"/>
</dbReference>
<evidence type="ECO:0000259" key="7">
    <source>
        <dbReference type="PROSITE" id="PS51898"/>
    </source>
</evidence>
<dbReference type="PROSITE" id="PS50949">
    <property type="entry name" value="HTH_GNTR"/>
    <property type="match status" value="1"/>
</dbReference>
<dbReference type="Gene3D" id="1.10.443.10">
    <property type="entry name" value="Intergrase catalytic core"/>
    <property type="match status" value="1"/>
</dbReference>
<evidence type="ECO:0000256" key="5">
    <source>
        <dbReference type="PROSITE-ProRule" id="PRU01248"/>
    </source>
</evidence>